<organism evidence="2 3">
    <name type="scientific">Clostridium tanneri</name>
    <dbReference type="NCBI Taxonomy" id="3037988"/>
    <lineage>
        <taxon>Bacteria</taxon>
        <taxon>Bacillati</taxon>
        <taxon>Bacillota</taxon>
        <taxon>Clostridia</taxon>
        <taxon>Eubacteriales</taxon>
        <taxon>Clostridiaceae</taxon>
        <taxon>Clostridium</taxon>
    </lineage>
</organism>
<dbReference type="InterPro" id="IPR036412">
    <property type="entry name" value="HAD-like_sf"/>
</dbReference>
<dbReference type="PANTHER" id="PTHR43316:SF3">
    <property type="entry name" value="HALOACID DEHALOGENASE, TYPE II (AFU_ORTHOLOGUE AFUA_2G07750)-RELATED"/>
    <property type="match status" value="1"/>
</dbReference>
<sequence length="237" mass="28122">MNTILFDLDGTLLSMDMILFEKLYFRELTDTFSDIMEPEKFAKNIWESTKAMVKNTEFRTNEEVFMEDFGKRLEADISVLKNRFDEFYDTRFLNVREAVHNIESIKESVKILKEKGYKIVVATNPMFPAKAIYHRIRWAGFDPEEFSYISTFETNHYCKPQLKYYEEILKDIEKSPVECLMVGNDVQEDLVAKNLGMKTYLITDNMLHRTEDAIITDYKGNYEDFFQFVKELPRADF</sequence>
<dbReference type="GO" id="GO:0016787">
    <property type="term" value="F:hydrolase activity"/>
    <property type="evidence" value="ECO:0007669"/>
    <property type="project" value="UniProtKB-KW"/>
</dbReference>
<dbReference type="EC" id="3.1.3.-" evidence="2"/>
<evidence type="ECO:0000313" key="2">
    <source>
        <dbReference type="EMBL" id="MDW8801330.1"/>
    </source>
</evidence>
<dbReference type="RefSeq" id="WP_318797949.1">
    <property type="nucleotide sequence ID" value="NZ_JARUJP010000009.1"/>
</dbReference>
<dbReference type="PRINTS" id="PR00413">
    <property type="entry name" value="HADHALOGNASE"/>
</dbReference>
<dbReference type="SFLD" id="SFLDG01129">
    <property type="entry name" value="C1.5:_HAD__Beta-PGM__Phosphata"/>
    <property type="match status" value="1"/>
</dbReference>
<dbReference type="Gene3D" id="3.40.50.1000">
    <property type="entry name" value="HAD superfamily/HAD-like"/>
    <property type="match status" value="1"/>
</dbReference>
<proteinExistence type="predicted"/>
<evidence type="ECO:0000256" key="1">
    <source>
        <dbReference type="ARBA" id="ARBA00022801"/>
    </source>
</evidence>
<dbReference type="SUPFAM" id="SSF56784">
    <property type="entry name" value="HAD-like"/>
    <property type="match status" value="1"/>
</dbReference>
<gene>
    <name evidence="2" type="ORF">P8V03_09200</name>
</gene>
<keyword evidence="3" id="KW-1185">Reference proteome</keyword>
<dbReference type="EMBL" id="JARUJP010000009">
    <property type="protein sequence ID" value="MDW8801330.1"/>
    <property type="molecule type" value="Genomic_DNA"/>
</dbReference>
<dbReference type="Pfam" id="PF00702">
    <property type="entry name" value="Hydrolase"/>
    <property type="match status" value="1"/>
</dbReference>
<dbReference type="Proteomes" id="UP001281656">
    <property type="component" value="Unassembled WGS sequence"/>
</dbReference>
<accession>A0ABU4JT72</accession>
<dbReference type="InterPro" id="IPR023214">
    <property type="entry name" value="HAD_sf"/>
</dbReference>
<reference evidence="2 3" key="1">
    <citation type="submission" date="2023-04" db="EMBL/GenBank/DDBJ databases">
        <title>Clostridium tannerae sp. nov., isolated from the fecal material of an alpaca.</title>
        <authorList>
            <person name="Miller S."/>
            <person name="Hendry M."/>
            <person name="King J."/>
            <person name="Sankaranarayanan K."/>
            <person name="Lawson P.A."/>
        </authorList>
    </citation>
    <scope>NUCLEOTIDE SEQUENCE [LARGE SCALE GENOMIC DNA]</scope>
    <source>
        <strain evidence="2 3">A1-XYC3</strain>
    </source>
</reference>
<keyword evidence="1 2" id="KW-0378">Hydrolase</keyword>
<dbReference type="Gene3D" id="1.10.150.520">
    <property type="match status" value="1"/>
</dbReference>
<dbReference type="PANTHER" id="PTHR43316">
    <property type="entry name" value="HYDROLASE, HALOACID DELAHOGENASE-RELATED"/>
    <property type="match status" value="1"/>
</dbReference>
<dbReference type="InterPro" id="IPR006439">
    <property type="entry name" value="HAD-SF_hydro_IA"/>
</dbReference>
<name>A0ABU4JT72_9CLOT</name>
<comment type="caution">
    <text evidence="2">The sequence shown here is derived from an EMBL/GenBank/DDBJ whole genome shotgun (WGS) entry which is preliminary data.</text>
</comment>
<protein>
    <submittedName>
        <fullName evidence="2">HAD family hydrolase</fullName>
        <ecNumber evidence="2">3.1.3.-</ecNumber>
    </submittedName>
</protein>
<evidence type="ECO:0000313" key="3">
    <source>
        <dbReference type="Proteomes" id="UP001281656"/>
    </source>
</evidence>
<dbReference type="SFLD" id="SFLDS00003">
    <property type="entry name" value="Haloacid_Dehalogenase"/>
    <property type="match status" value="1"/>
</dbReference>
<dbReference type="InterPro" id="IPR051540">
    <property type="entry name" value="S-2-haloacid_dehalogenase"/>
</dbReference>